<evidence type="ECO:0000313" key="1">
    <source>
        <dbReference type="EMBL" id="ABO07779.1"/>
    </source>
</evidence>
<dbReference type="InterPro" id="IPR027417">
    <property type="entry name" value="P-loop_NTPase"/>
</dbReference>
<dbReference type="InterPro" id="IPR051396">
    <property type="entry name" value="Bact_Antivir_Def_Nuclease"/>
</dbReference>
<reference evidence="1" key="1">
    <citation type="submission" date="2007-02" db="EMBL/GenBank/DDBJ databases">
        <title>Complete sequence of Pyrobaculum calidifontis JCM 11548.</title>
        <authorList>
            <consortium name="US DOE Joint Genome Institute"/>
            <person name="Copeland A."/>
            <person name="Lucas S."/>
            <person name="Lapidus A."/>
            <person name="Barry K."/>
            <person name="Glavina del Rio T."/>
            <person name="Dalin E."/>
            <person name="Tice H."/>
            <person name="Pitluck S."/>
            <person name="Chain P."/>
            <person name="Malfatti S."/>
            <person name="Shin M."/>
            <person name="Vergez L."/>
            <person name="Schmutz J."/>
            <person name="Larimer F."/>
            <person name="Land M."/>
            <person name="Hauser L."/>
            <person name="Kyrpides N."/>
            <person name="Mikhailova N."/>
            <person name="Cozen A.E."/>
            <person name="Fitz-Gibbon S.T."/>
            <person name="House C.H."/>
            <person name="Saltikov C."/>
            <person name="Lowe T.M."/>
            <person name="Richardson P."/>
        </authorList>
    </citation>
    <scope>NUCLEOTIDE SEQUENCE [LARGE SCALE GENOMIC DNA]</scope>
    <source>
        <strain evidence="1">JCM 11548</strain>
    </source>
</reference>
<keyword evidence="2" id="KW-1185">Reference proteome</keyword>
<gene>
    <name evidence="1" type="ordered locus">Pcal_0344</name>
</gene>
<sequence>MLLRVENFKSIGHMDLRLASLTILIGPPGGGKSNILDAAALVGYFARFLRDEYDVQTSAYEPLPILARFSAPQQLFTYGDITKRVFIELAPEPGKGAALELQYSGGSPKAVFNGVSVPWDLILARLPILMALNFSSFLSALRRAANNEPLMEARLYGYDRYGLSSPHCETRLSCGFVARLRGQQSVPYPKNVLSELGWNAMALAKSVRDVVVELNATLEELEVGVEVKFLQSGAVVVFDRDYEVESSSVSDAVFRTLYYLMAVRTSMNYVKLYGLEGRYVVLLEEPEAHVFPYFLSLLANYLARAAEHMYVVVTTHNPLFVSMLWDRVKELKTYYVARDREGLTRAWEVDVGKLARDLATAEDLLYMPPREVVAKYST</sequence>
<dbReference type="PANTHER" id="PTHR43581:SF4">
    <property type="entry name" value="ATP_GTP PHOSPHATASE"/>
    <property type="match status" value="1"/>
</dbReference>
<dbReference type="OrthoDB" id="25344at2157"/>
<dbReference type="Proteomes" id="UP000001431">
    <property type="component" value="Chromosome"/>
</dbReference>
<dbReference type="InterPro" id="IPR014555">
    <property type="entry name" value="RecF-like"/>
</dbReference>
<dbReference type="EMBL" id="CP000561">
    <property type="protein sequence ID" value="ABO07779.1"/>
    <property type="molecule type" value="Genomic_DNA"/>
</dbReference>
<dbReference type="STRING" id="410359.Pcal_0344"/>
<dbReference type="GeneID" id="4908877"/>
<protein>
    <recommendedName>
        <fullName evidence="3">ATPase AAA-type core domain-containing protein</fullName>
    </recommendedName>
</protein>
<dbReference type="eggNOG" id="arCOG03239">
    <property type="taxonomic scope" value="Archaea"/>
</dbReference>
<dbReference type="Gene3D" id="3.40.50.300">
    <property type="entry name" value="P-loop containing nucleotide triphosphate hydrolases"/>
    <property type="match status" value="1"/>
</dbReference>
<dbReference type="KEGG" id="pcl:Pcal_0344"/>
<accession>A3MT12</accession>
<name>A3MT12_PYRCJ</name>
<dbReference type="RefSeq" id="WP_011849036.1">
    <property type="nucleotide sequence ID" value="NC_009073.1"/>
</dbReference>
<dbReference type="PANTHER" id="PTHR43581">
    <property type="entry name" value="ATP/GTP PHOSPHATASE"/>
    <property type="match status" value="1"/>
</dbReference>
<dbReference type="HOGENOM" id="CLU_052977_0_0_2"/>
<evidence type="ECO:0000313" key="2">
    <source>
        <dbReference type="Proteomes" id="UP000001431"/>
    </source>
</evidence>
<dbReference type="AlphaFoldDB" id="A3MT12"/>
<evidence type="ECO:0008006" key="3">
    <source>
        <dbReference type="Google" id="ProtNLM"/>
    </source>
</evidence>
<proteinExistence type="predicted"/>
<organism evidence="1 2">
    <name type="scientific">Pyrobaculum calidifontis (strain DSM 21063 / JCM 11548 / VA1)</name>
    <dbReference type="NCBI Taxonomy" id="410359"/>
    <lineage>
        <taxon>Archaea</taxon>
        <taxon>Thermoproteota</taxon>
        <taxon>Thermoprotei</taxon>
        <taxon>Thermoproteales</taxon>
        <taxon>Thermoproteaceae</taxon>
        <taxon>Pyrobaculum</taxon>
    </lineage>
</organism>
<dbReference type="SUPFAM" id="SSF52540">
    <property type="entry name" value="P-loop containing nucleoside triphosphate hydrolases"/>
    <property type="match status" value="1"/>
</dbReference>
<dbReference type="PIRSF" id="PIRSF029347">
    <property type="entry name" value="RecF"/>
    <property type="match status" value="1"/>
</dbReference>